<evidence type="ECO:0000256" key="3">
    <source>
        <dbReference type="ARBA" id="ARBA00023274"/>
    </source>
</evidence>
<dbReference type="FunFam" id="3.90.1180.10:FF:000001">
    <property type="entry name" value="50S ribosomal protein L13"/>
    <property type="match status" value="1"/>
</dbReference>
<sequence>MNKTIFPKVQKEFNNNTWYLINADGKNLGRLATTIACYLRGKNKTIYTPHGNIGDYVIVINADKISVTGKKLNQKKYYRHSGKPGGMKVETLSQLKMRIPTRIVEKAVKGMLPKGPLGRLLFKKLKVYAGIEHPHLAQAPIDINLKEDN</sequence>
<dbReference type="PANTHER" id="PTHR11545:SF2">
    <property type="entry name" value="LARGE RIBOSOMAL SUBUNIT PROTEIN UL13M"/>
    <property type="match status" value="1"/>
</dbReference>
<dbReference type="InterPro" id="IPR023563">
    <property type="entry name" value="Ribosomal_uL13_CS"/>
</dbReference>
<dbReference type="GO" id="GO:0003735">
    <property type="term" value="F:structural constituent of ribosome"/>
    <property type="evidence" value="ECO:0007669"/>
    <property type="project" value="InterPro"/>
</dbReference>
<proteinExistence type="inferred from homology"/>
<evidence type="ECO:0000256" key="4">
    <source>
        <dbReference type="ARBA" id="ARBA00068945"/>
    </source>
</evidence>
<dbReference type="InterPro" id="IPR036899">
    <property type="entry name" value="Ribosomal_uL13_sf"/>
</dbReference>
<evidence type="ECO:0000256" key="5">
    <source>
        <dbReference type="ARBA" id="ARBA00077140"/>
    </source>
</evidence>
<comment type="similarity">
    <text evidence="1 6">Belongs to the universal ribosomal protein uL13 family.</text>
</comment>
<keyword evidence="7" id="KW-0150">Chloroplast</keyword>
<dbReference type="Pfam" id="PF00572">
    <property type="entry name" value="Ribosomal_L13"/>
    <property type="match status" value="1"/>
</dbReference>
<dbReference type="CDD" id="cd00392">
    <property type="entry name" value="Ribosomal_L13"/>
    <property type="match status" value="1"/>
</dbReference>
<dbReference type="HAMAP" id="MF_01366">
    <property type="entry name" value="Ribosomal_uL13"/>
    <property type="match status" value="1"/>
</dbReference>
<dbReference type="InterPro" id="IPR005823">
    <property type="entry name" value="Ribosomal_uL13_bac-type"/>
</dbReference>
<dbReference type="PROSITE" id="PS00783">
    <property type="entry name" value="RIBOSOMAL_L13"/>
    <property type="match status" value="1"/>
</dbReference>
<evidence type="ECO:0000256" key="6">
    <source>
        <dbReference type="RuleBase" id="RU003877"/>
    </source>
</evidence>
<dbReference type="InterPro" id="IPR005822">
    <property type="entry name" value="Ribosomal_uL13"/>
</dbReference>
<dbReference type="EMBL" id="KX284728">
    <property type="protein sequence ID" value="ASK39606.1"/>
    <property type="molecule type" value="Genomic_DNA"/>
</dbReference>
<evidence type="ECO:0000313" key="8">
    <source>
        <dbReference type="EMBL" id="ASK39606.1"/>
    </source>
</evidence>
<keyword evidence="2 6" id="KW-0689">Ribosomal protein</keyword>
<dbReference type="GO" id="GO:0017148">
    <property type="term" value="P:negative regulation of translation"/>
    <property type="evidence" value="ECO:0007669"/>
    <property type="project" value="TreeGrafter"/>
</dbReference>
<evidence type="ECO:0000256" key="2">
    <source>
        <dbReference type="ARBA" id="ARBA00022980"/>
    </source>
</evidence>
<reference evidence="8" key="3">
    <citation type="submission" date="2017-07" db="EMBL/GenBank/DDBJ databases">
        <authorList>
            <person name="Sun Z.S."/>
            <person name="Albrecht U."/>
            <person name="Echele G."/>
            <person name="Lee C.C."/>
        </authorList>
    </citation>
    <scope>NUCLEOTIDE SEQUENCE</scope>
</reference>
<evidence type="ECO:0000313" key="7">
    <source>
        <dbReference type="EMBL" id="ARO91317.1"/>
    </source>
</evidence>
<evidence type="ECO:0000256" key="1">
    <source>
        <dbReference type="ARBA" id="ARBA00006227"/>
    </source>
</evidence>
<keyword evidence="3 6" id="KW-0687">Ribonucleoprotein</keyword>
<name>A0A1X9PUX5_9RHOD</name>
<keyword evidence="7" id="KW-0934">Plastid</keyword>
<dbReference type="SUPFAM" id="SSF52161">
    <property type="entry name" value="Ribosomal protein L13"/>
    <property type="match status" value="1"/>
</dbReference>
<dbReference type="AlphaFoldDB" id="A0A1X9PUX5"/>
<accession>A0A1X9PUX5</accession>
<dbReference type="PANTHER" id="PTHR11545">
    <property type="entry name" value="RIBOSOMAL PROTEIN L13"/>
    <property type="match status" value="1"/>
</dbReference>
<geneLocation type="plastid" evidence="7"/>
<dbReference type="NCBIfam" id="TIGR01066">
    <property type="entry name" value="rplM_bact"/>
    <property type="match status" value="1"/>
</dbReference>
<reference evidence="7" key="2">
    <citation type="submission" date="2017-03" db="EMBL/GenBank/DDBJ databases">
        <title>The new red algal subphylum Proteorhodophytina comprises the largest and most divergent plastid genomes known.</title>
        <authorList>
            <person name="Munoz-Gomez S.A."/>
            <person name="Mejia-Franco F.G."/>
            <person name="Durnin K."/>
            <person name="Morgan C."/>
            <person name="Grisdale C.J."/>
            <person name="Archibald J.M."/>
            <person name="Slamovits C.H."/>
        </authorList>
    </citation>
    <scope>NUCLEOTIDE SEQUENCE</scope>
    <source>
        <strain evidence="7">UTEX LB2715</strain>
    </source>
</reference>
<reference evidence="8" key="1">
    <citation type="journal article" date="2016" name="BMC Biol.">
        <title>Parallel evolution of highly conserved plastid genome architecture in red seaweeds and seed plants.</title>
        <authorList>
            <person name="Lee J."/>
            <person name="Cho C.H."/>
            <person name="Park S.I."/>
            <person name="Choi J.W."/>
            <person name="Song H.S."/>
            <person name="West J.A."/>
            <person name="Bhattacharya D."/>
            <person name="Yoon H.S."/>
        </authorList>
    </citation>
    <scope>NUCLEOTIDE SEQUENCE</scope>
</reference>
<organism evidence="7">
    <name type="scientific">Rhodochaete parvula</name>
    <dbReference type="NCBI Taxonomy" id="110510"/>
    <lineage>
        <taxon>Eukaryota</taxon>
        <taxon>Rhodophyta</taxon>
        <taxon>Compsopogonophyceae</taxon>
        <taxon>Rhodochaetales</taxon>
        <taxon>Rhodochaetaceae</taxon>
        <taxon>Rhodochaete</taxon>
    </lineage>
</organism>
<dbReference type="GO" id="GO:0003729">
    <property type="term" value="F:mRNA binding"/>
    <property type="evidence" value="ECO:0007669"/>
    <property type="project" value="UniProtKB-ARBA"/>
</dbReference>
<dbReference type="GO" id="GO:0006412">
    <property type="term" value="P:translation"/>
    <property type="evidence" value="ECO:0007669"/>
    <property type="project" value="InterPro"/>
</dbReference>
<dbReference type="EMBL" id="KY709212">
    <property type="protein sequence ID" value="ARO91317.1"/>
    <property type="molecule type" value="Genomic_DNA"/>
</dbReference>
<dbReference type="Gene3D" id="3.90.1180.10">
    <property type="entry name" value="Ribosomal protein L13"/>
    <property type="match status" value="1"/>
</dbReference>
<dbReference type="PIRSF" id="PIRSF002181">
    <property type="entry name" value="Ribosomal_L13"/>
    <property type="match status" value="1"/>
</dbReference>
<gene>
    <name evidence="7" type="primary">rpl13</name>
    <name evidence="8" type="ORF">Rhodc_062</name>
</gene>
<protein>
    <recommendedName>
        <fullName evidence="4">Large ribosomal subunit protein uL13c</fullName>
    </recommendedName>
    <alternativeName>
        <fullName evidence="5">50S ribosomal protein L13, chloroplastic</fullName>
    </alternativeName>
</protein>
<dbReference type="GO" id="GO:0022625">
    <property type="term" value="C:cytosolic large ribosomal subunit"/>
    <property type="evidence" value="ECO:0007669"/>
    <property type="project" value="TreeGrafter"/>
</dbReference>